<feature type="transmembrane region" description="Helical" evidence="6">
    <location>
        <begin position="96"/>
        <end position="125"/>
    </location>
</feature>
<dbReference type="GO" id="GO:0005886">
    <property type="term" value="C:plasma membrane"/>
    <property type="evidence" value="ECO:0007669"/>
    <property type="project" value="TreeGrafter"/>
</dbReference>
<protein>
    <submittedName>
        <fullName evidence="8">Ferric-chelate reductase (NADH)</fullName>
        <ecNumber evidence="8">1.16.1.7</ecNumber>
    </submittedName>
</protein>
<evidence type="ECO:0000256" key="1">
    <source>
        <dbReference type="ARBA" id="ARBA00004141"/>
    </source>
</evidence>
<dbReference type="PANTHER" id="PTHR11972">
    <property type="entry name" value="NADPH OXIDASE"/>
    <property type="match status" value="1"/>
</dbReference>
<dbReference type="InterPro" id="IPR013130">
    <property type="entry name" value="Fe3_Rdtase_TM_dom"/>
</dbReference>
<comment type="subcellular location">
    <subcellularLocation>
        <location evidence="1">Membrane</location>
        <topology evidence="1">Multi-pass membrane protein</topology>
    </subcellularLocation>
</comment>
<dbReference type="InterPro" id="IPR017927">
    <property type="entry name" value="FAD-bd_FR_type"/>
</dbReference>
<proteinExistence type="predicted"/>
<accession>A0A7C9ALP6</accession>
<dbReference type="EMBL" id="GISG01248900">
    <property type="protein sequence ID" value="MBA4670854.1"/>
    <property type="molecule type" value="Transcribed_RNA"/>
</dbReference>
<dbReference type="Pfam" id="PF08030">
    <property type="entry name" value="NAD_binding_6"/>
    <property type="match status" value="1"/>
</dbReference>
<keyword evidence="3 6" id="KW-1133">Transmembrane helix</keyword>
<feature type="transmembrane region" description="Helical" evidence="6">
    <location>
        <begin position="538"/>
        <end position="561"/>
    </location>
</feature>
<feature type="transmembrane region" description="Helical" evidence="6">
    <location>
        <begin position="55"/>
        <end position="75"/>
    </location>
</feature>
<feature type="transmembrane region" description="Helical" evidence="6">
    <location>
        <begin position="263"/>
        <end position="280"/>
    </location>
</feature>
<dbReference type="Pfam" id="PF08022">
    <property type="entry name" value="FAD_binding_8"/>
    <property type="match status" value="1"/>
</dbReference>
<name>A0A7C9ALP6_OPUST</name>
<feature type="transmembrane region" description="Helical" evidence="6">
    <location>
        <begin position="7"/>
        <end position="26"/>
    </location>
</feature>
<evidence type="ECO:0000256" key="2">
    <source>
        <dbReference type="ARBA" id="ARBA00022692"/>
    </source>
</evidence>
<evidence type="ECO:0000256" key="6">
    <source>
        <dbReference type="SAM" id="Phobius"/>
    </source>
</evidence>
<dbReference type="SUPFAM" id="SSF52343">
    <property type="entry name" value="Ferredoxin reductase-like, C-terminal NADP-linked domain"/>
    <property type="match status" value="1"/>
</dbReference>
<dbReference type="InterPro" id="IPR050369">
    <property type="entry name" value="RBOH/FRE"/>
</dbReference>
<reference evidence="8" key="2">
    <citation type="submission" date="2020-07" db="EMBL/GenBank/DDBJ databases">
        <authorList>
            <person name="Vera ALvarez R."/>
            <person name="Arias-Moreno D.M."/>
            <person name="Jimenez-Jacinto V."/>
            <person name="Jimenez-Bremont J.F."/>
            <person name="Swaminathan K."/>
            <person name="Moose S.P."/>
            <person name="Guerrero-Gonzalez M.L."/>
            <person name="Marino-Ramirez L."/>
            <person name="Landsman D."/>
            <person name="Rodriguez-Kessler M."/>
            <person name="Delgado-Sanchez P."/>
        </authorList>
    </citation>
    <scope>NUCLEOTIDE SEQUENCE</scope>
    <source>
        <tissue evidence="8">Cladode</tissue>
    </source>
</reference>
<dbReference type="InterPro" id="IPR039261">
    <property type="entry name" value="FNR_nucleotide-bd"/>
</dbReference>
<dbReference type="EC" id="1.16.1.7" evidence="8"/>
<feature type="transmembrane region" description="Helical" evidence="6">
    <location>
        <begin position="194"/>
        <end position="215"/>
    </location>
</feature>
<keyword evidence="2 6" id="KW-0812">Transmembrane</keyword>
<dbReference type="SFLD" id="SFLDG01168">
    <property type="entry name" value="Ferric_reductase_subgroup_(FRE"/>
    <property type="match status" value="1"/>
</dbReference>
<evidence type="ECO:0000313" key="8">
    <source>
        <dbReference type="EMBL" id="MBA4670854.1"/>
    </source>
</evidence>
<dbReference type="InterPro" id="IPR013112">
    <property type="entry name" value="FAD-bd_8"/>
</dbReference>
<keyword evidence="5 6" id="KW-0472">Membrane</keyword>
<evidence type="ECO:0000256" key="3">
    <source>
        <dbReference type="ARBA" id="ARBA00022989"/>
    </source>
</evidence>
<evidence type="ECO:0000256" key="4">
    <source>
        <dbReference type="ARBA" id="ARBA00023002"/>
    </source>
</evidence>
<organism evidence="8">
    <name type="scientific">Opuntia streptacantha</name>
    <name type="common">Prickly pear cactus</name>
    <name type="synonym">Opuntia cardona</name>
    <dbReference type="NCBI Taxonomy" id="393608"/>
    <lineage>
        <taxon>Eukaryota</taxon>
        <taxon>Viridiplantae</taxon>
        <taxon>Streptophyta</taxon>
        <taxon>Embryophyta</taxon>
        <taxon>Tracheophyta</taxon>
        <taxon>Spermatophyta</taxon>
        <taxon>Magnoliopsida</taxon>
        <taxon>eudicotyledons</taxon>
        <taxon>Gunneridae</taxon>
        <taxon>Pentapetalae</taxon>
        <taxon>Caryophyllales</taxon>
        <taxon>Cactineae</taxon>
        <taxon>Cactaceae</taxon>
        <taxon>Opuntioideae</taxon>
        <taxon>Opuntia</taxon>
    </lineage>
</organism>
<dbReference type="InterPro" id="IPR013121">
    <property type="entry name" value="Fe_red_NAD-bd_6"/>
</dbReference>
<dbReference type="SFLD" id="SFLDS00052">
    <property type="entry name" value="Ferric_Reductase_Domain"/>
    <property type="match status" value="1"/>
</dbReference>
<dbReference type="Gene3D" id="3.40.50.80">
    <property type="entry name" value="Nucleotide-binding domain of ferredoxin-NADP reductase (FNR) module"/>
    <property type="match status" value="2"/>
</dbReference>
<feature type="domain" description="FAD-binding FR-type" evidence="7">
    <location>
        <begin position="298"/>
        <end position="416"/>
    </location>
</feature>
<evidence type="ECO:0000256" key="5">
    <source>
        <dbReference type="ARBA" id="ARBA00023136"/>
    </source>
</evidence>
<dbReference type="AlphaFoldDB" id="A0A7C9ALP6"/>
<dbReference type="SUPFAM" id="SSF63380">
    <property type="entry name" value="Riboflavin synthase domain-like"/>
    <property type="match status" value="1"/>
</dbReference>
<dbReference type="GO" id="GO:0140618">
    <property type="term" value="F:ferric-chelate reductase (NADH) activity"/>
    <property type="evidence" value="ECO:0007669"/>
    <property type="project" value="UniProtKB-EC"/>
</dbReference>
<keyword evidence="4 8" id="KW-0560">Oxidoreductase</keyword>
<feature type="transmembrane region" description="Helical" evidence="6">
    <location>
        <begin position="581"/>
        <end position="601"/>
    </location>
</feature>
<dbReference type="PROSITE" id="PS51384">
    <property type="entry name" value="FAD_FR"/>
    <property type="match status" value="1"/>
</dbReference>
<dbReference type="Pfam" id="PF01794">
    <property type="entry name" value="Ferric_reduct"/>
    <property type="match status" value="1"/>
</dbReference>
<dbReference type="CDD" id="cd06186">
    <property type="entry name" value="NOX_Duox_like_FAD_NADP"/>
    <property type="match status" value="1"/>
</dbReference>
<evidence type="ECO:0000259" key="7">
    <source>
        <dbReference type="PROSITE" id="PS51384"/>
    </source>
</evidence>
<dbReference type="InterPro" id="IPR017938">
    <property type="entry name" value="Riboflavin_synthase-like_b-brl"/>
</dbReference>
<reference evidence="8" key="1">
    <citation type="journal article" date="2013" name="J. Plant Res.">
        <title>Effect of fungi and light on seed germination of three Opuntia species from semiarid lands of central Mexico.</title>
        <authorList>
            <person name="Delgado-Sanchez P."/>
            <person name="Jimenez-Bremont J.F."/>
            <person name="Guerrero-Gonzalez Mde L."/>
            <person name="Flores J."/>
        </authorList>
    </citation>
    <scope>NUCLEOTIDE SEQUENCE</scope>
    <source>
        <tissue evidence="8">Cladode</tissue>
    </source>
</reference>
<feature type="transmembrane region" description="Helical" evidence="6">
    <location>
        <begin position="235"/>
        <end position="256"/>
    </location>
</feature>
<sequence length="707" mass="80384">MGKTMFLLLRILMIITFSAWIVLWFLKPTNGWTRKWKEFEDNMQRIIFKYNGADFLVFTFPIIGLAMLGLVYTNLQPKRASRSRVRRYAAALSNPLIIRTPLGILSGIEALAMCLLLTLLGWTFYCRISNDYKKLIPAKPLKLTIWQLKFLKIATRCGLLAEICLALLLFPILRGLSILRLLGIQFEASVRYHIWLGTSMVFFATLHGAGTLFVWGISHYIQNEMRMWQKQGRIYLAGEITLITGLIIWMSSLPVVRRKRFYVFYYMHHLYIVFLVFFLFHAGDRHFYMVFPGAFLFGLDKLFRIIQSRPLTQILSVRIFPSKVIELDLPKDSRLKYSPTSILFIKIPTISKFHWHPFSITSSSNANDQTISVMIKCEGQWTNSLYDLLHQEIDSPHRTKCIDVAVEGPYGPASFDFIRYDGLLLIGGGIGITPILSILQEIASSSRSGLQMRFPSEIQLIYVTKKSQDISLLSSMSNLVLDHSSKFCNLKMRVFVTQEAKGSAGVGMTELLREFSTMQTIPFEPKTSSYILGPENPLWMASITGFASVVFLACLCFFNHFLFPAGKKPSKQRVPSTIVDVFLLCSFLIALGCAAIVAIVVRWRNSREAIPSTRDKGDQGEEFGSMEQTSTLKEHEIHYGARPDFSDLLSKLEREFEGSSNVGVVVCGPESMKESVALACQQKCQALKLITKKQQAFFVFQPLNFTL</sequence>
<feature type="transmembrane region" description="Helical" evidence="6">
    <location>
        <begin position="153"/>
        <end position="173"/>
    </location>
</feature>
<dbReference type="PANTHER" id="PTHR11972:SF155">
    <property type="entry name" value="FERRIC REDUCTION OXIDASE 8, MITOCHONDRIAL"/>
    <property type="match status" value="1"/>
</dbReference>